<dbReference type="RefSeq" id="XP_049178647.1">
    <property type="nucleotide sequence ID" value="XM_049325792.1"/>
</dbReference>
<evidence type="ECO:0000313" key="1">
    <source>
        <dbReference type="EMBL" id="KAI3402900.1"/>
    </source>
</evidence>
<keyword evidence="2" id="KW-1185">Reference proteome</keyword>
<accession>A0AAI9STS4</accession>
<reference evidence="1" key="1">
    <citation type="journal article" date="2022" name="DNA Res.">
        <title>Genome analysis of five recently described species of the CUG-Ser clade uncovers Candida theae as a new hybrid lineage with pathogenic potential in the Candida parapsilosis species complex.</title>
        <authorList>
            <person name="Mixao V."/>
            <person name="Del Olmo V."/>
            <person name="Hegedusova E."/>
            <person name="Saus E."/>
            <person name="Pryszcz L."/>
            <person name="Cillingova A."/>
            <person name="Nosek J."/>
            <person name="Gabaldon T."/>
        </authorList>
    </citation>
    <scope>NUCLEOTIDE SEQUENCE</scope>
    <source>
        <strain evidence="1">CBS 10844</strain>
    </source>
</reference>
<gene>
    <name evidence="1" type="ORF">KGF56_004361</name>
</gene>
<dbReference type="Proteomes" id="UP001202479">
    <property type="component" value="Unassembled WGS sequence"/>
</dbReference>
<dbReference type="GeneID" id="73381976"/>
<sequence length="165" mass="20176">MRVVISDPIKAYVYNNKKIESNELIIVNVKNEDEIINDFIDNEIFHCISYYIVVKDDIRLYFSIDKSFIIINEKDIFKIKYGVQTHKCDVYNCKEEHSDEDYKYSAYHEINRRTCKCRNDYYFYFINGEYEFYFRTISKFQKYGSFDKPIRFKFTYDIKKMLGIE</sequence>
<proteinExistence type="predicted"/>
<organism evidence="1 2">
    <name type="scientific">Candida oxycetoniae</name>
    <dbReference type="NCBI Taxonomy" id="497107"/>
    <lineage>
        <taxon>Eukaryota</taxon>
        <taxon>Fungi</taxon>
        <taxon>Dikarya</taxon>
        <taxon>Ascomycota</taxon>
        <taxon>Saccharomycotina</taxon>
        <taxon>Pichiomycetes</taxon>
        <taxon>Debaryomycetaceae</taxon>
        <taxon>Candida/Lodderomyces clade</taxon>
        <taxon>Candida</taxon>
    </lineage>
</organism>
<dbReference type="AlphaFoldDB" id="A0AAI9STS4"/>
<evidence type="ECO:0000313" key="2">
    <source>
        <dbReference type="Proteomes" id="UP001202479"/>
    </source>
</evidence>
<dbReference type="EMBL" id="JAHUZD010000140">
    <property type="protein sequence ID" value="KAI3402900.1"/>
    <property type="molecule type" value="Genomic_DNA"/>
</dbReference>
<name>A0AAI9STS4_9ASCO</name>
<protein>
    <submittedName>
        <fullName evidence="1">Uncharacterized protein</fullName>
    </submittedName>
</protein>
<comment type="caution">
    <text evidence="1">The sequence shown here is derived from an EMBL/GenBank/DDBJ whole genome shotgun (WGS) entry which is preliminary data.</text>
</comment>